<keyword evidence="3" id="KW-1185">Reference proteome</keyword>
<feature type="domain" description="DSBA-like thioredoxin" evidence="1">
    <location>
        <begin position="3"/>
        <end position="201"/>
    </location>
</feature>
<dbReference type="InterPro" id="IPR036249">
    <property type="entry name" value="Thioredoxin-like_sf"/>
</dbReference>
<organism evidence="2 3">
    <name type="scientific">Symbiodinium necroappetens</name>
    <dbReference type="NCBI Taxonomy" id="1628268"/>
    <lineage>
        <taxon>Eukaryota</taxon>
        <taxon>Sar</taxon>
        <taxon>Alveolata</taxon>
        <taxon>Dinophyceae</taxon>
        <taxon>Suessiales</taxon>
        <taxon>Symbiodiniaceae</taxon>
        <taxon>Symbiodinium</taxon>
    </lineage>
</organism>
<dbReference type="GO" id="GO:0016491">
    <property type="term" value="F:oxidoreductase activity"/>
    <property type="evidence" value="ECO:0007669"/>
    <property type="project" value="InterPro"/>
</dbReference>
<dbReference type="InterPro" id="IPR001853">
    <property type="entry name" value="DSBA-like_thioredoxin_dom"/>
</dbReference>
<dbReference type="EMBL" id="CAJNJA010009437">
    <property type="protein sequence ID" value="CAE7246775.1"/>
    <property type="molecule type" value="Genomic_DNA"/>
</dbReference>
<accession>A0A812LTF0</accession>
<dbReference type="Proteomes" id="UP000601435">
    <property type="component" value="Unassembled WGS sequence"/>
</dbReference>
<reference evidence="2" key="1">
    <citation type="submission" date="2021-02" db="EMBL/GenBank/DDBJ databases">
        <authorList>
            <person name="Dougan E. K."/>
            <person name="Rhodes N."/>
            <person name="Thang M."/>
            <person name="Chan C."/>
        </authorList>
    </citation>
    <scope>NUCLEOTIDE SEQUENCE</scope>
</reference>
<dbReference type="Gene3D" id="3.40.30.10">
    <property type="entry name" value="Glutaredoxin"/>
    <property type="match status" value="1"/>
</dbReference>
<evidence type="ECO:0000313" key="2">
    <source>
        <dbReference type="EMBL" id="CAE7246775.1"/>
    </source>
</evidence>
<sequence>MELDIFSDVVCPWCFIGKRRLEAALAERPQPGLVTRWRAFQLNPGMPSEGMDRQAYLELKFGGADKAAQLYRQIAEVGEEVGIAFAFEKIRRTPNTVNAHRLIRMGAAVDREDAVVEALFGAYFLHGRDLSETGVLVEIADEAGLDRLEAAEFLTGDAEREAVESEDLNGRQAGITGVPTFIVNRRHAVPGAQPPEVLHKLFDLGREGAPAANQA</sequence>
<evidence type="ECO:0000313" key="3">
    <source>
        <dbReference type="Proteomes" id="UP000601435"/>
    </source>
</evidence>
<dbReference type="PANTHER" id="PTHR13887">
    <property type="entry name" value="GLUTATHIONE S-TRANSFERASE KAPPA"/>
    <property type="match status" value="1"/>
</dbReference>
<dbReference type="PANTHER" id="PTHR13887:SF41">
    <property type="entry name" value="THIOREDOXIN SUPERFAMILY PROTEIN"/>
    <property type="match status" value="1"/>
</dbReference>
<gene>
    <name evidence="2" type="primary">ywbO</name>
    <name evidence="2" type="ORF">SNEC2469_LOCUS4846</name>
</gene>
<dbReference type="CDD" id="cd03024">
    <property type="entry name" value="DsbA_FrnE"/>
    <property type="match status" value="1"/>
</dbReference>
<dbReference type="AlphaFoldDB" id="A0A812LTF0"/>
<name>A0A812LTF0_9DINO</name>
<evidence type="ECO:0000259" key="1">
    <source>
        <dbReference type="Pfam" id="PF01323"/>
    </source>
</evidence>
<dbReference type="SUPFAM" id="SSF52833">
    <property type="entry name" value="Thioredoxin-like"/>
    <property type="match status" value="1"/>
</dbReference>
<protein>
    <submittedName>
        <fullName evidence="2">YwbO protein</fullName>
    </submittedName>
</protein>
<dbReference type="OrthoDB" id="1930760at2759"/>
<comment type="caution">
    <text evidence="2">The sequence shown here is derived from an EMBL/GenBank/DDBJ whole genome shotgun (WGS) entry which is preliminary data.</text>
</comment>
<dbReference type="Pfam" id="PF01323">
    <property type="entry name" value="DSBA"/>
    <property type="match status" value="1"/>
</dbReference>
<proteinExistence type="predicted"/>